<keyword evidence="2" id="KW-1185">Reference proteome</keyword>
<gene>
    <name evidence="1" type="ORF">E1963_04490</name>
</gene>
<dbReference type="NCBIfam" id="TIGR03959">
    <property type="entry name" value="hyd_TM1266"/>
    <property type="match status" value="1"/>
</dbReference>
<dbReference type="SUPFAM" id="SSF55021">
    <property type="entry name" value="ACT-like"/>
    <property type="match status" value="1"/>
</dbReference>
<proteinExistence type="predicted"/>
<dbReference type="Proteomes" id="UP000295710">
    <property type="component" value="Unassembled WGS sequence"/>
</dbReference>
<comment type="caution">
    <text evidence="1">The sequence shown here is derived from an EMBL/GenBank/DDBJ whole genome shotgun (WGS) entry which is preliminary data.</text>
</comment>
<evidence type="ECO:0000313" key="2">
    <source>
        <dbReference type="Proteomes" id="UP000295710"/>
    </source>
</evidence>
<dbReference type="AlphaFoldDB" id="A0A4R4FGR8"/>
<dbReference type="EMBL" id="SMMX01000003">
    <property type="protein sequence ID" value="TDA22668.1"/>
    <property type="molecule type" value="Genomic_DNA"/>
</dbReference>
<dbReference type="RefSeq" id="WP_066573347.1">
    <property type="nucleotide sequence ID" value="NZ_JAOBST010000021.1"/>
</dbReference>
<dbReference type="InterPro" id="IPR045865">
    <property type="entry name" value="ACT-like_dom_sf"/>
</dbReference>
<accession>A0A4R4FGR8</accession>
<dbReference type="Pfam" id="PF21699">
    <property type="entry name" value="TM1266-like"/>
    <property type="match status" value="1"/>
</dbReference>
<dbReference type="InterPro" id="IPR027271">
    <property type="entry name" value="Acetolactate_synth/TF_NikR_C"/>
</dbReference>
<reference evidence="1 2" key="1">
    <citation type="journal article" date="2016" name="Nat. Microbiol.">
        <title>The Mouse Intestinal Bacterial Collection (miBC) provides host-specific insight into cultured diversity and functional potential of the gut microbiota.</title>
        <authorList>
            <person name="Lagkouvardos I."/>
            <person name="Pukall R."/>
            <person name="Abt B."/>
            <person name="Foesel B.U."/>
            <person name="Meier-Kolthoff J.P."/>
            <person name="Kumar N."/>
            <person name="Bresciani A."/>
            <person name="Martinez I."/>
            <person name="Just S."/>
            <person name="Ziegler C."/>
            <person name="Brugiroux S."/>
            <person name="Garzetti D."/>
            <person name="Wenning M."/>
            <person name="Bui T.P."/>
            <person name="Wang J."/>
            <person name="Hugenholtz F."/>
            <person name="Plugge C.M."/>
            <person name="Peterson D.A."/>
            <person name="Hornef M.W."/>
            <person name="Baines J.F."/>
            <person name="Smidt H."/>
            <person name="Walter J."/>
            <person name="Kristiansen K."/>
            <person name="Nielsen H.B."/>
            <person name="Haller D."/>
            <person name="Overmann J."/>
            <person name="Stecher B."/>
            <person name="Clavel T."/>
        </authorList>
    </citation>
    <scope>NUCLEOTIDE SEQUENCE [LARGE SCALE GENOMIC DNA]</scope>
    <source>
        <strain evidence="1 2">DSM 28560</strain>
    </source>
</reference>
<dbReference type="InterPro" id="IPR023860">
    <property type="entry name" value="FeFe-hyd_TM1266"/>
</dbReference>
<organism evidence="1 2">
    <name type="scientific">Extibacter muris</name>
    <dbReference type="NCBI Taxonomy" id="1796622"/>
    <lineage>
        <taxon>Bacteria</taxon>
        <taxon>Bacillati</taxon>
        <taxon>Bacillota</taxon>
        <taxon>Clostridia</taxon>
        <taxon>Lachnospirales</taxon>
        <taxon>Lachnospiraceae</taxon>
        <taxon>Extibacter</taxon>
    </lineage>
</organism>
<sequence>MDNRVSVISIIIKEEESVTAINELLHEFREHVVGRMGIPYRDRGVSIISVVLDAPGDVTSALSGKLGMQPGVTAKTLTAKL</sequence>
<protein>
    <submittedName>
        <fullName evidence="1">Iron-only hydrogenase system regulator</fullName>
    </submittedName>
</protein>
<evidence type="ECO:0000313" key="1">
    <source>
        <dbReference type="EMBL" id="TDA22668.1"/>
    </source>
</evidence>
<name>A0A4R4FGR8_9FIRM</name>
<dbReference type="Gene3D" id="3.30.70.1150">
    <property type="entry name" value="ACT-like. Chain A, domain 2"/>
    <property type="match status" value="1"/>
</dbReference>